<evidence type="ECO:0000313" key="3">
    <source>
        <dbReference type="EMBL" id="THC90414.1"/>
    </source>
</evidence>
<evidence type="ECO:0000313" key="4">
    <source>
        <dbReference type="Proteomes" id="UP000308092"/>
    </source>
</evidence>
<dbReference type="PANTHER" id="PTHR48070">
    <property type="entry name" value="ESTERASE OVCA2"/>
    <property type="match status" value="1"/>
</dbReference>
<dbReference type="VEuPathDB" id="FungiDB:EYZ11_010113"/>
<keyword evidence="4" id="KW-1185">Reference proteome</keyword>
<keyword evidence="1" id="KW-0378">Hydrolase</keyword>
<dbReference type="GO" id="GO:0005737">
    <property type="term" value="C:cytoplasm"/>
    <property type="evidence" value="ECO:0007669"/>
    <property type="project" value="TreeGrafter"/>
</dbReference>
<dbReference type="Pfam" id="PF03959">
    <property type="entry name" value="FSH1"/>
    <property type="match status" value="1"/>
</dbReference>
<dbReference type="STRING" id="1220188.A0A4V3UNA3"/>
<gene>
    <name evidence="3" type="ORF">EYZ11_010113</name>
</gene>
<name>A0A4V3UNA3_9EURO</name>
<dbReference type="GO" id="GO:0016787">
    <property type="term" value="F:hydrolase activity"/>
    <property type="evidence" value="ECO:0007669"/>
    <property type="project" value="UniProtKB-KW"/>
</dbReference>
<feature type="domain" description="Serine hydrolase" evidence="2">
    <location>
        <begin position="2"/>
        <end position="195"/>
    </location>
</feature>
<dbReference type="GO" id="GO:0005634">
    <property type="term" value="C:nucleus"/>
    <property type="evidence" value="ECO:0007669"/>
    <property type="project" value="TreeGrafter"/>
</dbReference>
<dbReference type="InterPro" id="IPR005645">
    <property type="entry name" value="FSH-like_dom"/>
</dbReference>
<organism evidence="3 4">
    <name type="scientific">Aspergillus tanneri</name>
    <dbReference type="NCBI Taxonomy" id="1220188"/>
    <lineage>
        <taxon>Eukaryota</taxon>
        <taxon>Fungi</taxon>
        <taxon>Dikarya</taxon>
        <taxon>Ascomycota</taxon>
        <taxon>Pezizomycotina</taxon>
        <taxon>Eurotiomycetes</taxon>
        <taxon>Eurotiomycetidae</taxon>
        <taxon>Eurotiales</taxon>
        <taxon>Aspergillaceae</taxon>
        <taxon>Aspergillus</taxon>
        <taxon>Aspergillus subgen. Circumdati</taxon>
    </lineage>
</organism>
<dbReference type="PANTHER" id="PTHR48070:SF7">
    <property type="entry name" value="SERINE HYDROLASE FSH DOMAIN-CONTAINING PROTEIN-RELATED"/>
    <property type="match status" value="1"/>
</dbReference>
<evidence type="ECO:0000256" key="1">
    <source>
        <dbReference type="ARBA" id="ARBA00022801"/>
    </source>
</evidence>
<dbReference type="AlphaFoldDB" id="A0A4V3UNA3"/>
<proteinExistence type="predicted"/>
<dbReference type="GO" id="GO:0019748">
    <property type="term" value="P:secondary metabolic process"/>
    <property type="evidence" value="ECO:0007669"/>
    <property type="project" value="TreeGrafter"/>
</dbReference>
<evidence type="ECO:0000259" key="2">
    <source>
        <dbReference type="Pfam" id="PF03959"/>
    </source>
</evidence>
<dbReference type="EMBL" id="SOSA01000523">
    <property type="protein sequence ID" value="THC90414.1"/>
    <property type="molecule type" value="Genomic_DNA"/>
</dbReference>
<dbReference type="InterPro" id="IPR050593">
    <property type="entry name" value="LovG"/>
</dbReference>
<dbReference type="InterPro" id="IPR029058">
    <property type="entry name" value="AB_hydrolase_fold"/>
</dbReference>
<comment type="caution">
    <text evidence="3">The sequence shown here is derived from an EMBL/GenBank/DDBJ whole genome shotgun (WGS) entry which is preliminary data.</text>
</comment>
<sequence length="212" mass="23032">MRFLCLHGSGTSGEIFEIQSGGLSQALAEKGHEFIYIDGNVEALVEPELAGICDGPFYNHYPRDVAPGDDLGRARDHIMQIIKKQGPFDGVMGFSQGAALAFSLLAHHAKSHQTPLFKAAVFICAASPFESTGKEIISMPPGEYVLSIPTTHIVGKQDVLYPASMHLYSLCDPSKAEFYDHGSRHLIPFDINNTNAMIAAIEKSIERATKGE</sequence>
<dbReference type="Gene3D" id="3.40.50.1820">
    <property type="entry name" value="alpha/beta hydrolase"/>
    <property type="match status" value="1"/>
</dbReference>
<reference evidence="3 4" key="1">
    <citation type="submission" date="2019-03" db="EMBL/GenBank/DDBJ databases">
        <title>The genome sequence of a newly discovered highly antifungal drug resistant Aspergillus species, Aspergillus tanneri NIH 1004.</title>
        <authorList>
            <person name="Mounaud S."/>
            <person name="Singh I."/>
            <person name="Joardar V."/>
            <person name="Pakala S."/>
            <person name="Pakala S."/>
            <person name="Venepally P."/>
            <person name="Hoover J."/>
            <person name="Nierman W."/>
            <person name="Chung J."/>
            <person name="Losada L."/>
        </authorList>
    </citation>
    <scope>NUCLEOTIDE SEQUENCE [LARGE SCALE GENOMIC DNA]</scope>
    <source>
        <strain evidence="3 4">NIH1004</strain>
    </source>
</reference>
<accession>A0A4V3UNA3</accession>
<dbReference type="SUPFAM" id="SSF53474">
    <property type="entry name" value="alpha/beta-Hydrolases"/>
    <property type="match status" value="1"/>
</dbReference>
<dbReference type="Proteomes" id="UP000308092">
    <property type="component" value="Unassembled WGS sequence"/>
</dbReference>
<protein>
    <recommendedName>
        <fullName evidence="2">Serine hydrolase domain-containing protein</fullName>
    </recommendedName>
</protein>